<dbReference type="Pfam" id="PF13279">
    <property type="entry name" value="4HBT_2"/>
    <property type="match status" value="1"/>
</dbReference>
<dbReference type="Proteomes" id="UP000319804">
    <property type="component" value="Unassembled WGS sequence"/>
</dbReference>
<evidence type="ECO:0000313" key="1">
    <source>
        <dbReference type="EMBL" id="TQM98200.1"/>
    </source>
</evidence>
<reference evidence="1 2" key="1">
    <citation type="submission" date="2019-06" db="EMBL/GenBank/DDBJ databases">
        <title>Sequencing the genomes of 1000 actinobacteria strains.</title>
        <authorList>
            <person name="Klenk H.-P."/>
        </authorList>
    </citation>
    <scope>NUCLEOTIDE SEQUENCE [LARGE SCALE GENOMIC DNA]</scope>
    <source>
        <strain evidence="1 2">DSM 20427</strain>
    </source>
</reference>
<comment type="caution">
    <text evidence="1">The sequence shown here is derived from an EMBL/GenBank/DDBJ whole genome shotgun (WGS) entry which is preliminary data.</text>
</comment>
<evidence type="ECO:0000313" key="2">
    <source>
        <dbReference type="Proteomes" id="UP000319804"/>
    </source>
</evidence>
<keyword evidence="2" id="KW-1185">Reference proteome</keyword>
<dbReference type="InterPro" id="IPR051490">
    <property type="entry name" value="THEM6_lcsJ_thioesterase"/>
</dbReference>
<organism evidence="1 2">
    <name type="scientific">Microbacterium lacticum</name>
    <dbReference type="NCBI Taxonomy" id="33885"/>
    <lineage>
        <taxon>Bacteria</taxon>
        <taxon>Bacillati</taxon>
        <taxon>Actinomycetota</taxon>
        <taxon>Actinomycetes</taxon>
        <taxon>Micrococcales</taxon>
        <taxon>Microbacteriaceae</taxon>
        <taxon>Microbacterium</taxon>
    </lineage>
</organism>
<dbReference type="EMBL" id="VFPS01000003">
    <property type="protein sequence ID" value="TQM98200.1"/>
    <property type="molecule type" value="Genomic_DNA"/>
</dbReference>
<dbReference type="InterPro" id="IPR029069">
    <property type="entry name" value="HotDog_dom_sf"/>
</dbReference>
<dbReference type="PANTHER" id="PTHR12475">
    <property type="match status" value="1"/>
</dbReference>
<proteinExistence type="predicted"/>
<dbReference type="PANTHER" id="PTHR12475:SF4">
    <property type="entry name" value="PROTEIN THEM6"/>
    <property type="match status" value="1"/>
</dbReference>
<dbReference type="CDD" id="cd00586">
    <property type="entry name" value="4HBT"/>
    <property type="match status" value="1"/>
</dbReference>
<protein>
    <submittedName>
        <fullName evidence="1">Acyl-CoA thioesterase FadM</fullName>
    </submittedName>
</protein>
<sequence length="206" mass="23539">MWLIDKAFHAPTDDSASVPRVNVWWRTLLTIWRAKAMLRRNGPMSPRSVGRVRLRTLPTDIDLLMHMNNGRYASLFDLGRFDLLIRTGLWDAMNSRDWYAVVASETVTFRKSLQLWQRFTVESRLYGHDDKAVYQIHRAVVDGEVYAEMIVRARFLRKTGGVVNTDELFAALGRPDDLPPLPDWVADWAVGAALPSTKAPAPSTWD</sequence>
<gene>
    <name evidence="1" type="ORF">FHX68_2236</name>
</gene>
<dbReference type="Gene3D" id="3.10.129.10">
    <property type="entry name" value="Hotdog Thioesterase"/>
    <property type="match status" value="1"/>
</dbReference>
<name>A0A543KT22_9MICO</name>
<dbReference type="AlphaFoldDB" id="A0A543KT22"/>
<accession>A0A543KT22</accession>
<dbReference type="SUPFAM" id="SSF54637">
    <property type="entry name" value="Thioesterase/thiol ester dehydrase-isomerase"/>
    <property type="match status" value="1"/>
</dbReference>